<dbReference type="InterPro" id="IPR017195">
    <property type="entry name" value="ABC_thiamin-permease_prd"/>
</dbReference>
<feature type="transmembrane region" description="Helical" evidence="1">
    <location>
        <begin position="12"/>
        <end position="31"/>
    </location>
</feature>
<organism evidence="2 3">
    <name type="scientific">Actinocatenispora rupis</name>
    <dbReference type="NCBI Taxonomy" id="519421"/>
    <lineage>
        <taxon>Bacteria</taxon>
        <taxon>Bacillati</taxon>
        <taxon>Actinomycetota</taxon>
        <taxon>Actinomycetes</taxon>
        <taxon>Micromonosporales</taxon>
        <taxon>Micromonosporaceae</taxon>
        <taxon>Actinocatenispora</taxon>
    </lineage>
</organism>
<accession>A0A8J3JAC9</accession>
<feature type="transmembrane region" description="Helical" evidence="1">
    <location>
        <begin position="122"/>
        <end position="140"/>
    </location>
</feature>
<keyword evidence="3" id="KW-1185">Reference proteome</keyword>
<gene>
    <name evidence="2" type="ORF">Aru02nite_56890</name>
</gene>
<evidence type="ECO:0000256" key="1">
    <source>
        <dbReference type="SAM" id="Phobius"/>
    </source>
</evidence>
<comment type="caution">
    <text evidence="2">The sequence shown here is derived from an EMBL/GenBank/DDBJ whole genome shotgun (WGS) entry which is preliminary data.</text>
</comment>
<keyword evidence="1" id="KW-1133">Transmembrane helix</keyword>
<dbReference type="RefSeq" id="WP_203662739.1">
    <property type="nucleotide sequence ID" value="NZ_BAAAZM010000004.1"/>
</dbReference>
<keyword evidence="1" id="KW-0812">Transmembrane</keyword>
<keyword evidence="1" id="KW-0472">Membrane</keyword>
<evidence type="ECO:0008006" key="4">
    <source>
        <dbReference type="Google" id="ProtNLM"/>
    </source>
</evidence>
<protein>
    <recommendedName>
        <fullName evidence="4">Energy-coupling factor transport system substrate-specific component</fullName>
    </recommendedName>
</protein>
<dbReference type="AlphaFoldDB" id="A0A8J3JAC9"/>
<dbReference type="EMBL" id="BOMB01000033">
    <property type="protein sequence ID" value="GID14800.1"/>
    <property type="molecule type" value="Genomic_DNA"/>
</dbReference>
<sequence>MGTTGSNRWRTIDIVVASVIGVAFGVVFWIWDLVWGGFGTAFDFFKPAGGLIIGVWMLAAVVGGLVIRKPGAAVYTEFVAALVSTLIGNQWGLVTVLEGVVEALGGELAFALFAYRNFKLPVALLSGALAAVFATVWEWFFYYPTWAWGWKFAYTGFGAVGGGVVAGLGGWALVRAMARTGVLDRFGAGRERATV</sequence>
<dbReference type="Pfam" id="PF09819">
    <property type="entry name" value="ABC_cobalt"/>
    <property type="match status" value="1"/>
</dbReference>
<dbReference type="PIRSF" id="PIRSF037394">
    <property type="entry name" value="ABC_thiamine-permease_YkoE_prd"/>
    <property type="match status" value="1"/>
</dbReference>
<name>A0A8J3JAC9_9ACTN</name>
<proteinExistence type="predicted"/>
<feature type="transmembrane region" description="Helical" evidence="1">
    <location>
        <begin position="51"/>
        <end position="67"/>
    </location>
</feature>
<evidence type="ECO:0000313" key="3">
    <source>
        <dbReference type="Proteomes" id="UP000612808"/>
    </source>
</evidence>
<dbReference type="Proteomes" id="UP000612808">
    <property type="component" value="Unassembled WGS sequence"/>
</dbReference>
<evidence type="ECO:0000313" key="2">
    <source>
        <dbReference type="EMBL" id="GID14800.1"/>
    </source>
</evidence>
<reference evidence="2" key="1">
    <citation type="submission" date="2021-01" db="EMBL/GenBank/DDBJ databases">
        <title>Whole genome shotgun sequence of Actinocatenispora rupis NBRC 107355.</title>
        <authorList>
            <person name="Komaki H."/>
            <person name="Tamura T."/>
        </authorList>
    </citation>
    <scope>NUCLEOTIDE SEQUENCE</scope>
    <source>
        <strain evidence="2">NBRC 107355</strain>
    </source>
</reference>
<feature type="transmembrane region" description="Helical" evidence="1">
    <location>
        <begin position="152"/>
        <end position="174"/>
    </location>
</feature>